<evidence type="ECO:0000256" key="2">
    <source>
        <dbReference type="ARBA" id="ARBA00005779"/>
    </source>
</evidence>
<comment type="subcellular location">
    <subcellularLocation>
        <location evidence="1">Cell membrane</location>
        <topology evidence="1">Multi-pass membrane protein</topology>
    </subcellularLocation>
</comment>
<evidence type="ECO:0000256" key="3">
    <source>
        <dbReference type="ARBA" id="ARBA00022475"/>
    </source>
</evidence>
<evidence type="ECO:0000256" key="5">
    <source>
        <dbReference type="ARBA" id="ARBA00022989"/>
    </source>
</evidence>
<keyword evidence="9" id="KW-1185">Reference proteome</keyword>
<evidence type="ECO:0000256" key="7">
    <source>
        <dbReference type="SAM" id="Phobius"/>
    </source>
</evidence>
<keyword evidence="6 7" id="KW-0472">Membrane</keyword>
<dbReference type="Pfam" id="PF03994">
    <property type="entry name" value="DUF350"/>
    <property type="match status" value="1"/>
</dbReference>
<evidence type="ECO:0000256" key="6">
    <source>
        <dbReference type="ARBA" id="ARBA00023136"/>
    </source>
</evidence>
<dbReference type="EMBL" id="JAXBLV010000244">
    <property type="protein sequence ID" value="MDY3563585.1"/>
    <property type="molecule type" value="Genomic_DNA"/>
</dbReference>
<evidence type="ECO:0000256" key="1">
    <source>
        <dbReference type="ARBA" id="ARBA00004651"/>
    </source>
</evidence>
<organism evidence="8 9">
    <name type="scientific">Gemmata algarum</name>
    <dbReference type="NCBI Taxonomy" id="2975278"/>
    <lineage>
        <taxon>Bacteria</taxon>
        <taxon>Pseudomonadati</taxon>
        <taxon>Planctomycetota</taxon>
        <taxon>Planctomycetia</taxon>
        <taxon>Gemmatales</taxon>
        <taxon>Gemmataceae</taxon>
        <taxon>Gemmata</taxon>
    </lineage>
</organism>
<protein>
    <submittedName>
        <fullName evidence="8">DUF350 domain-containing protein</fullName>
    </submittedName>
</protein>
<comment type="similarity">
    <text evidence="2">Belongs to the UPF0719 family.</text>
</comment>
<dbReference type="Proteomes" id="UP001272242">
    <property type="component" value="Unassembled WGS sequence"/>
</dbReference>
<evidence type="ECO:0000256" key="4">
    <source>
        <dbReference type="ARBA" id="ARBA00022692"/>
    </source>
</evidence>
<reference evidence="9" key="1">
    <citation type="journal article" date="2023" name="Mar. Drugs">
        <title>Gemmata algarum, a Novel Planctomycete Isolated from an Algal Mat, Displays Antimicrobial Activity.</title>
        <authorList>
            <person name="Kumar G."/>
            <person name="Kallscheuer N."/>
            <person name="Kashif M."/>
            <person name="Ahamad S."/>
            <person name="Jagadeeshwari U."/>
            <person name="Pannikurungottu S."/>
            <person name="Haufschild T."/>
            <person name="Kabuu M."/>
            <person name="Sasikala C."/>
            <person name="Jogler C."/>
            <person name="Ramana C."/>
        </authorList>
    </citation>
    <scope>NUCLEOTIDE SEQUENCE [LARGE SCALE GENOMIC DNA]</scope>
    <source>
        <strain evidence="9">JC673</strain>
    </source>
</reference>
<feature type="transmembrane region" description="Helical" evidence="7">
    <location>
        <begin position="12"/>
        <end position="35"/>
    </location>
</feature>
<feature type="transmembrane region" description="Helical" evidence="7">
    <location>
        <begin position="56"/>
        <end position="77"/>
    </location>
</feature>
<comment type="caution">
    <text evidence="8">The sequence shown here is derived from an EMBL/GenBank/DDBJ whole genome shotgun (WGS) entry which is preliminary data.</text>
</comment>
<keyword evidence="5 7" id="KW-1133">Transmembrane helix</keyword>
<name>A0ABU5F8J4_9BACT</name>
<dbReference type="InterPro" id="IPR007140">
    <property type="entry name" value="DUF350"/>
</dbReference>
<keyword evidence="3" id="KW-1003">Cell membrane</keyword>
<proteinExistence type="inferred from homology"/>
<evidence type="ECO:0000313" key="9">
    <source>
        <dbReference type="Proteomes" id="UP001272242"/>
    </source>
</evidence>
<keyword evidence="4 7" id="KW-0812">Transmembrane</keyword>
<dbReference type="RefSeq" id="WP_261187756.1">
    <property type="nucleotide sequence ID" value="NZ_JAXBLV010000244.1"/>
</dbReference>
<gene>
    <name evidence="8" type="ORF">R5W23_005199</name>
</gene>
<sequence length="79" mass="8151">MTLLAESWSPETFGLSLLAATAFGLLGIALLALGFKVFEWITPKLNVEEELAKGNVAVGVVLAAVVLGISLIVVRAIGG</sequence>
<evidence type="ECO:0000313" key="8">
    <source>
        <dbReference type="EMBL" id="MDY3563585.1"/>
    </source>
</evidence>
<accession>A0ABU5F8J4</accession>